<feature type="transmembrane region" description="Helical" evidence="6">
    <location>
        <begin position="298"/>
        <end position="320"/>
    </location>
</feature>
<feature type="transmembrane region" description="Helical" evidence="6">
    <location>
        <begin position="204"/>
        <end position="222"/>
    </location>
</feature>
<evidence type="ECO:0000256" key="2">
    <source>
        <dbReference type="ARBA" id="ARBA00022448"/>
    </source>
</evidence>
<feature type="transmembrane region" description="Helical" evidence="6">
    <location>
        <begin position="6"/>
        <end position="28"/>
    </location>
</feature>
<dbReference type="Proteomes" id="UP000076744">
    <property type="component" value="Unassembled WGS sequence"/>
</dbReference>
<dbReference type="InterPro" id="IPR011701">
    <property type="entry name" value="MFS"/>
</dbReference>
<feature type="transmembrane region" description="Helical" evidence="6">
    <location>
        <begin position="148"/>
        <end position="169"/>
    </location>
</feature>
<keyword evidence="8" id="KW-1185">Reference proteome</keyword>
<dbReference type="EMBL" id="AZHB01000008">
    <property type="protein sequence ID" value="OAA66023.1"/>
    <property type="molecule type" value="Genomic_DNA"/>
</dbReference>
<comment type="subcellular location">
    <subcellularLocation>
        <location evidence="1">Membrane</location>
        <topology evidence="1">Multi-pass membrane protein</topology>
    </subcellularLocation>
</comment>
<evidence type="ECO:0000313" key="7">
    <source>
        <dbReference type="EMBL" id="OAA66023.1"/>
    </source>
</evidence>
<dbReference type="OrthoDB" id="1932925at2759"/>
<dbReference type="InterPro" id="IPR036259">
    <property type="entry name" value="MFS_trans_sf"/>
</dbReference>
<dbReference type="GO" id="GO:0016020">
    <property type="term" value="C:membrane"/>
    <property type="evidence" value="ECO:0007669"/>
    <property type="project" value="UniProtKB-SubCell"/>
</dbReference>
<organism evidence="7 8">
    <name type="scientific">Cordyceps fumosorosea (strain ARSEF 2679)</name>
    <name type="common">Isaria fumosorosea</name>
    <dbReference type="NCBI Taxonomy" id="1081104"/>
    <lineage>
        <taxon>Eukaryota</taxon>
        <taxon>Fungi</taxon>
        <taxon>Dikarya</taxon>
        <taxon>Ascomycota</taxon>
        <taxon>Pezizomycotina</taxon>
        <taxon>Sordariomycetes</taxon>
        <taxon>Hypocreomycetidae</taxon>
        <taxon>Hypocreales</taxon>
        <taxon>Cordycipitaceae</taxon>
        <taxon>Cordyceps</taxon>
    </lineage>
</organism>
<evidence type="ECO:0000256" key="6">
    <source>
        <dbReference type="SAM" id="Phobius"/>
    </source>
</evidence>
<evidence type="ECO:0000256" key="1">
    <source>
        <dbReference type="ARBA" id="ARBA00004141"/>
    </source>
</evidence>
<gene>
    <name evidence="7" type="ORF">ISF_03861</name>
</gene>
<feature type="transmembrane region" description="Helical" evidence="6">
    <location>
        <begin position="265"/>
        <end position="286"/>
    </location>
</feature>
<evidence type="ECO:0000256" key="3">
    <source>
        <dbReference type="ARBA" id="ARBA00022692"/>
    </source>
</evidence>
<feature type="transmembrane region" description="Helical" evidence="6">
    <location>
        <begin position="71"/>
        <end position="91"/>
    </location>
</feature>
<keyword evidence="5 6" id="KW-0472">Membrane</keyword>
<evidence type="ECO:0000256" key="4">
    <source>
        <dbReference type="ARBA" id="ARBA00022989"/>
    </source>
</evidence>
<sequence length="359" mass="40309">MLTIHLRFFLGVAEAGVGPGFGVYITMFWTRQQQPLRYSIWYAATGLGGLLGPMIMYGMVHVDGPLPRWHYPYIILGSVTIAWGIVLFIWLPNNPETTWFLNKQQRLLAVERIRTEQTGIEDKTFRWYQAMELVTDPKSYLILAMNFCLHYVNGAISGFGTIIITAFGFSQFNAVLLTGAVGAMVFVTLILAGIAGSYIKNSRLIIFTLCEIPVIIGASLMWKISWHTHRNIGIAGFILLGPFAASYAMLLALVGANTAGHTKKVLMQAIIWSSYAICNGISPLFVRQTEVKAQYPSAFKGAIITAAIAVACGVMMRFYLQYQNYRRDKTYGKQTEEDIQNARFLDQTDMENKTFRYVL</sequence>
<dbReference type="SUPFAM" id="SSF103473">
    <property type="entry name" value="MFS general substrate transporter"/>
    <property type="match status" value="1"/>
</dbReference>
<dbReference type="PANTHER" id="PTHR43791:SF97">
    <property type="entry name" value="ALLANTOATE TRANSPORTER, PUTATIVE (AFU_ORTHOLOGUE AFUA_1G14700)-RELATED"/>
    <property type="match status" value="1"/>
</dbReference>
<protein>
    <submittedName>
        <fullName evidence="7">Major facilitator superfamily domain, general substrate transporter</fullName>
    </submittedName>
</protein>
<keyword evidence="2" id="KW-0813">Transport</keyword>
<dbReference type="PANTHER" id="PTHR43791">
    <property type="entry name" value="PERMEASE-RELATED"/>
    <property type="match status" value="1"/>
</dbReference>
<dbReference type="GO" id="GO:0022857">
    <property type="term" value="F:transmembrane transporter activity"/>
    <property type="evidence" value="ECO:0007669"/>
    <property type="project" value="InterPro"/>
</dbReference>
<name>A0A167Y9I6_CORFA</name>
<accession>A0A167Y9I6</accession>
<feature type="transmembrane region" description="Helical" evidence="6">
    <location>
        <begin position="40"/>
        <end position="59"/>
    </location>
</feature>
<dbReference type="RefSeq" id="XP_018705047.1">
    <property type="nucleotide sequence ID" value="XM_018847467.1"/>
</dbReference>
<dbReference type="Gene3D" id="1.20.1250.20">
    <property type="entry name" value="MFS general substrate transporter like domains"/>
    <property type="match status" value="1"/>
</dbReference>
<reference evidence="7 8" key="1">
    <citation type="journal article" date="2016" name="Genome Biol. Evol.">
        <title>Divergent and convergent evolution of fungal pathogenicity.</title>
        <authorList>
            <person name="Shang Y."/>
            <person name="Xiao G."/>
            <person name="Zheng P."/>
            <person name="Cen K."/>
            <person name="Zhan S."/>
            <person name="Wang C."/>
        </authorList>
    </citation>
    <scope>NUCLEOTIDE SEQUENCE [LARGE SCALE GENOMIC DNA]</scope>
    <source>
        <strain evidence="7 8">ARSEF 2679</strain>
    </source>
</reference>
<comment type="caution">
    <text evidence="7">The sequence shown here is derived from an EMBL/GenBank/DDBJ whole genome shotgun (WGS) entry which is preliminary data.</text>
</comment>
<evidence type="ECO:0000313" key="8">
    <source>
        <dbReference type="Proteomes" id="UP000076744"/>
    </source>
</evidence>
<keyword evidence="4 6" id="KW-1133">Transmembrane helix</keyword>
<proteinExistence type="predicted"/>
<dbReference type="GeneID" id="30020153"/>
<evidence type="ECO:0000256" key="5">
    <source>
        <dbReference type="ARBA" id="ARBA00023136"/>
    </source>
</evidence>
<feature type="transmembrane region" description="Helical" evidence="6">
    <location>
        <begin position="234"/>
        <end position="253"/>
    </location>
</feature>
<feature type="transmembrane region" description="Helical" evidence="6">
    <location>
        <begin position="175"/>
        <end position="197"/>
    </location>
</feature>
<dbReference type="AlphaFoldDB" id="A0A167Y9I6"/>
<dbReference type="Pfam" id="PF07690">
    <property type="entry name" value="MFS_1"/>
    <property type="match status" value="1"/>
</dbReference>
<keyword evidence="3 6" id="KW-0812">Transmembrane</keyword>